<sequence>MVALDIVHASNTRLRELGPGLVALFVGGTSGIGEFTLKAFVQNTISPKVYIVGRSAPAAERIIEECKAINKDGKVEFLQANVTELAEVDRVCKEIEKKETKINLIVQTQGNLTLAGRLESPEGIDRKFTLNFYSRMRFIQNLRPLLKTATTTAPHFSRTLSVLSAGHGEGKLDFNDIELKNNYSGARCATHTITMNSIMVEEFAARDQGTTFAHSYPSVVNTGIGRELPIWARASLTLFKPLLLPFMVSVEETGARQLFIATSGLYPPAKSAGDLASGVPAPKGLEISNGVDGQVGSGGYLVNWNDDIASSKILKEYREKGVGKSVWEHTMGIFERVEKVNKARSEAGSIAFKCHAIFLLFTMAPYASQLEYIRQRALLESDLTLAENLTTFYAAYAGVVTQTCKKYRLDSTEVQQYEAEKRFFKIIWPNEFFPFQPPYRKYILQLRLIQQKAFDAGISPEAFKQVCKRLARERYEDEDEDFDLKQYRTEKLLWGHFWPNDVFPGVDPSVSLPLSPPTNPTRNIAMDVGPRVSTAMVPSQEITPASSQPTPINAKASSGQPIPIAAPPRQQQHISTSSSSGSIHPEEPPFHAAPNTFLHSILHNGSLPAPISSVLRCTVRTEVNWFKGGLNVWIRCGDEGVAVRERARVLVGGWAEMSVDEGWAQMVRVLSDSGGSSRVEGGKRRRVGE</sequence>
<dbReference type="CDD" id="cd22541">
    <property type="entry name" value="SP5_N"/>
    <property type="match status" value="1"/>
</dbReference>
<dbReference type="AlphaFoldDB" id="A0A7D8UP91"/>
<dbReference type="PANTHER" id="PTHR47534">
    <property type="entry name" value="YALI0E05731P"/>
    <property type="match status" value="1"/>
</dbReference>
<evidence type="ECO:0000313" key="4">
    <source>
        <dbReference type="Proteomes" id="UP000481288"/>
    </source>
</evidence>
<name>A0A7D8UP91_9HELO</name>
<keyword evidence="1" id="KW-0560">Oxidoreductase</keyword>
<accession>A0A7D8UP91</accession>
<dbReference type="OrthoDB" id="2898509at2759"/>
<dbReference type="InterPro" id="IPR002347">
    <property type="entry name" value="SDR_fam"/>
</dbReference>
<dbReference type="GO" id="GO:0016491">
    <property type="term" value="F:oxidoreductase activity"/>
    <property type="evidence" value="ECO:0007669"/>
    <property type="project" value="UniProtKB-KW"/>
</dbReference>
<keyword evidence="4" id="KW-1185">Reference proteome</keyword>
<organism evidence="3 4">
    <name type="scientific">Lachnellula cervina</name>
    <dbReference type="NCBI Taxonomy" id="1316786"/>
    <lineage>
        <taxon>Eukaryota</taxon>
        <taxon>Fungi</taxon>
        <taxon>Dikarya</taxon>
        <taxon>Ascomycota</taxon>
        <taxon>Pezizomycotina</taxon>
        <taxon>Leotiomycetes</taxon>
        <taxon>Helotiales</taxon>
        <taxon>Lachnaceae</taxon>
        <taxon>Lachnellula</taxon>
    </lineage>
</organism>
<dbReference type="InterPro" id="IPR036291">
    <property type="entry name" value="NAD(P)-bd_dom_sf"/>
</dbReference>
<feature type="compositionally biased region" description="Polar residues" evidence="2">
    <location>
        <begin position="540"/>
        <end position="559"/>
    </location>
</feature>
<dbReference type="PANTHER" id="PTHR47534:SF2">
    <property type="entry name" value="KETOREDUCTASE (KR) DOMAIN-CONTAINING PROTEIN-RELATED"/>
    <property type="match status" value="1"/>
</dbReference>
<evidence type="ECO:0000256" key="2">
    <source>
        <dbReference type="SAM" id="MobiDB-lite"/>
    </source>
</evidence>
<protein>
    <submittedName>
        <fullName evidence="3">Oxidoreductase andH</fullName>
    </submittedName>
</protein>
<reference evidence="3 4" key="1">
    <citation type="submission" date="2018-05" db="EMBL/GenBank/DDBJ databases">
        <title>Whole genome sequencing for identification of molecular markers to develop diagnostic detection tools for the regulated plant pathogen Lachnellula willkommii.</title>
        <authorList>
            <person name="Giroux E."/>
            <person name="Bilodeau G."/>
        </authorList>
    </citation>
    <scope>NUCLEOTIDE SEQUENCE [LARGE SCALE GENOMIC DNA]</scope>
    <source>
        <strain evidence="3 4">CBS 625.97</strain>
    </source>
</reference>
<feature type="compositionally biased region" description="Low complexity" evidence="2">
    <location>
        <begin position="560"/>
        <end position="582"/>
    </location>
</feature>
<dbReference type="InterPro" id="IPR052228">
    <property type="entry name" value="Sec_Metab_Biosynth_Oxidored"/>
</dbReference>
<comment type="caution">
    <text evidence="3">The sequence shown here is derived from an EMBL/GenBank/DDBJ whole genome shotgun (WGS) entry which is preliminary data.</text>
</comment>
<proteinExistence type="predicted"/>
<dbReference type="Proteomes" id="UP000481288">
    <property type="component" value="Unassembled WGS sequence"/>
</dbReference>
<dbReference type="Gene3D" id="3.40.50.720">
    <property type="entry name" value="NAD(P)-binding Rossmann-like Domain"/>
    <property type="match status" value="1"/>
</dbReference>
<feature type="region of interest" description="Disordered" evidence="2">
    <location>
        <begin position="540"/>
        <end position="590"/>
    </location>
</feature>
<dbReference type="Pfam" id="PF00106">
    <property type="entry name" value="adh_short"/>
    <property type="match status" value="1"/>
</dbReference>
<gene>
    <name evidence="3" type="primary">andH_3</name>
    <name evidence="3" type="ORF">LCER1_G005292</name>
</gene>
<evidence type="ECO:0000256" key="1">
    <source>
        <dbReference type="ARBA" id="ARBA00023002"/>
    </source>
</evidence>
<evidence type="ECO:0000313" key="3">
    <source>
        <dbReference type="EMBL" id="TVY54035.1"/>
    </source>
</evidence>
<dbReference type="SUPFAM" id="SSF51735">
    <property type="entry name" value="NAD(P)-binding Rossmann-fold domains"/>
    <property type="match status" value="1"/>
</dbReference>
<dbReference type="EMBL" id="QGMG01000384">
    <property type="protein sequence ID" value="TVY54035.1"/>
    <property type="molecule type" value="Genomic_DNA"/>
</dbReference>